<comment type="subcellular location">
    <subcellularLocation>
        <location evidence="1 15">Cytoplasm</location>
    </subcellularLocation>
</comment>
<feature type="binding site" evidence="15">
    <location>
        <position position="470"/>
    </location>
    <ligand>
        <name>Mg(2+)</name>
        <dbReference type="ChEBI" id="CHEBI:18420"/>
        <note>shared with alpha subunit</note>
    </ligand>
</feature>
<evidence type="ECO:0000259" key="17">
    <source>
        <dbReference type="PROSITE" id="PS50886"/>
    </source>
</evidence>
<dbReference type="GO" id="GO:0006432">
    <property type="term" value="P:phenylalanyl-tRNA aminoacylation"/>
    <property type="evidence" value="ECO:0007669"/>
    <property type="project" value="UniProtKB-UniRule"/>
</dbReference>
<evidence type="ECO:0000313" key="20">
    <source>
        <dbReference type="EMBL" id="SMB24278.1"/>
    </source>
</evidence>
<feature type="binding site" evidence="15">
    <location>
        <position position="460"/>
    </location>
    <ligand>
        <name>Mg(2+)</name>
        <dbReference type="ChEBI" id="CHEBI:18420"/>
        <note>shared with alpha subunit</note>
    </ligand>
</feature>
<dbReference type="Pfam" id="PF01588">
    <property type="entry name" value="tRNA_bind"/>
    <property type="match status" value="1"/>
</dbReference>
<keyword evidence="13 15" id="KW-0030">Aminoacyl-tRNA synthetase</keyword>
<evidence type="ECO:0000256" key="8">
    <source>
        <dbReference type="ARBA" id="ARBA00022741"/>
    </source>
</evidence>
<keyword evidence="10 15" id="KW-0460">Magnesium</keyword>
<dbReference type="NCBIfam" id="TIGR00472">
    <property type="entry name" value="pheT_bact"/>
    <property type="match status" value="1"/>
</dbReference>
<dbReference type="FunFam" id="3.30.70.380:FF:000001">
    <property type="entry name" value="Phenylalanine--tRNA ligase beta subunit"/>
    <property type="match status" value="1"/>
</dbReference>
<dbReference type="InterPro" id="IPR002547">
    <property type="entry name" value="tRNA-bd_dom"/>
</dbReference>
<dbReference type="Gene3D" id="3.30.70.380">
    <property type="entry name" value="Ferrodoxin-fold anticodon-binding domain"/>
    <property type="match status" value="1"/>
</dbReference>
<sequence length="801" mass="86574">MQFSENWLRSLVNPPLDGAALAHLLTMAGLEVEESRPVAPAFGNVVVAEVLAVDKHPDADKLKLCKVAVGQGEPLQIVCGAPNVAAGMKVPCALVGANLPGITIKKAKVRGIESFGMLCSARELGMTEEDQGGLLALAADAPVGQDIRAHLQLDDRLLTLKLTPNRADCLSLAGIAREVAALTGAPLTLPEIQPVAPTHDQQRQIVLDAPQACPRYCGRIIKGVDARAATPAWMVRALERSGIRSISASVDVTNYVMLELGQPLHAFDNARLNGAIHVRLPRPGEQLKLLNEQTVTPAADSPLIADEANGGRALALAGIMGGADSGVTDATTEIFLESAFFTPAAIAGKARELGFSSDSSYRFERGVDFDLPRRAIERATRLILDLCGGEPGPLVEALAGEHLPQRAAVRLRGARARKVLGIPLDDAQIEALLQRLGFPLRRAADDAGSFIVTPPSYRYDIEIEADLIEEIARLHGYDNIPAPAPRGRIEMRPLPETRRLPMHIRHQIAERDYFEVVNYSFIDATWEADFCANTNPIALANPIASQMNVMRSSLIAGLVNTLAYNLKRRIQRVRIFEIGRCFLPADDGQQVAGYRQPLRLAGLCTGPAAPLQWGEKARAVDFYDVKADVETLFGNRSHALSFAKSAHPALHPGRAADILLDGQVVGMLGEIHPAWVQKYELGSAPVVFEIDLDALGSQPLPQYRPVSRYPSVERDLALLMAQDQPVQPLIDALRAAAPAIVQRIELFDLYQGKGIAPEQKSLAFHIVMQDTEGTLADAEVDAAIQNLIDIATRQFAATLRS</sequence>
<dbReference type="GO" id="GO:0009328">
    <property type="term" value="C:phenylalanine-tRNA ligase complex"/>
    <property type="evidence" value="ECO:0007669"/>
    <property type="project" value="TreeGrafter"/>
</dbReference>
<dbReference type="InterPro" id="IPR045060">
    <property type="entry name" value="Phe-tRNA-ligase_IIc_bsu"/>
</dbReference>
<dbReference type="EMBL" id="LT837803">
    <property type="protein sequence ID" value="SMB24278.1"/>
    <property type="molecule type" value="Genomic_DNA"/>
</dbReference>
<dbReference type="InterPro" id="IPR041616">
    <property type="entry name" value="PheRS_beta_core"/>
</dbReference>
<dbReference type="InterPro" id="IPR036690">
    <property type="entry name" value="Fdx_antiC-bd_sf"/>
</dbReference>
<dbReference type="Proteomes" id="UP000242886">
    <property type="component" value="Chromosome SDENCHOL"/>
</dbReference>
<dbReference type="Gene3D" id="3.30.930.10">
    <property type="entry name" value="Bira Bifunctional Protein, Domain 2"/>
    <property type="match status" value="1"/>
</dbReference>
<evidence type="ECO:0000256" key="3">
    <source>
        <dbReference type="ARBA" id="ARBA00011209"/>
    </source>
</evidence>
<comment type="catalytic activity">
    <reaction evidence="14 15">
        <text>tRNA(Phe) + L-phenylalanine + ATP = L-phenylalanyl-tRNA(Phe) + AMP + diphosphate + H(+)</text>
        <dbReference type="Rhea" id="RHEA:19413"/>
        <dbReference type="Rhea" id="RHEA-COMP:9668"/>
        <dbReference type="Rhea" id="RHEA-COMP:9699"/>
        <dbReference type="ChEBI" id="CHEBI:15378"/>
        <dbReference type="ChEBI" id="CHEBI:30616"/>
        <dbReference type="ChEBI" id="CHEBI:33019"/>
        <dbReference type="ChEBI" id="CHEBI:58095"/>
        <dbReference type="ChEBI" id="CHEBI:78442"/>
        <dbReference type="ChEBI" id="CHEBI:78531"/>
        <dbReference type="ChEBI" id="CHEBI:456215"/>
        <dbReference type="EC" id="6.1.1.20"/>
    </reaction>
</comment>
<evidence type="ECO:0000256" key="9">
    <source>
        <dbReference type="ARBA" id="ARBA00022840"/>
    </source>
</evidence>
<evidence type="ECO:0000256" key="6">
    <source>
        <dbReference type="ARBA" id="ARBA00022598"/>
    </source>
</evidence>
<dbReference type="Gene3D" id="3.50.40.10">
    <property type="entry name" value="Phenylalanyl-trna Synthetase, Chain B, domain 3"/>
    <property type="match status" value="1"/>
</dbReference>
<dbReference type="GO" id="GO:0005524">
    <property type="term" value="F:ATP binding"/>
    <property type="evidence" value="ECO:0007669"/>
    <property type="project" value="UniProtKB-UniRule"/>
</dbReference>
<evidence type="ECO:0000256" key="2">
    <source>
        <dbReference type="ARBA" id="ARBA00008653"/>
    </source>
</evidence>
<dbReference type="PROSITE" id="PS50886">
    <property type="entry name" value="TRBD"/>
    <property type="match status" value="1"/>
</dbReference>
<dbReference type="InterPro" id="IPR005147">
    <property type="entry name" value="tRNA_synthase_B5-dom"/>
</dbReference>
<comment type="subunit">
    <text evidence="3 15">Tetramer of two alpha and two beta subunits.</text>
</comment>
<dbReference type="AlphaFoldDB" id="A0A7Z7MUT8"/>
<keyword evidence="5 16" id="KW-0820">tRNA-binding</keyword>
<keyword evidence="9 15" id="KW-0067">ATP-binding</keyword>
<dbReference type="NCBIfam" id="NF045760">
    <property type="entry name" value="YtpR"/>
    <property type="match status" value="1"/>
</dbReference>
<dbReference type="GO" id="GO:0004826">
    <property type="term" value="F:phenylalanine-tRNA ligase activity"/>
    <property type="evidence" value="ECO:0007669"/>
    <property type="project" value="UniProtKB-UniRule"/>
</dbReference>
<dbReference type="Gene3D" id="2.40.50.140">
    <property type="entry name" value="Nucleic acid-binding proteins"/>
    <property type="match status" value="1"/>
</dbReference>
<feature type="binding site" evidence="15">
    <location>
        <position position="469"/>
    </location>
    <ligand>
        <name>Mg(2+)</name>
        <dbReference type="ChEBI" id="CHEBI:18420"/>
        <note>shared with alpha subunit</note>
    </ligand>
</feature>
<dbReference type="CDD" id="cd00769">
    <property type="entry name" value="PheRS_beta_core"/>
    <property type="match status" value="1"/>
</dbReference>
<accession>A0A7Z7MUT8</accession>
<dbReference type="InterPro" id="IPR033714">
    <property type="entry name" value="tRNA_bind_bactPheRS"/>
</dbReference>
<gene>
    <name evidence="15 20" type="primary">pheT</name>
    <name evidence="20" type="ORF">SDENCHOL_11030</name>
</gene>
<dbReference type="InterPro" id="IPR005121">
    <property type="entry name" value="Fdx_antiC-bd"/>
</dbReference>
<dbReference type="FunFam" id="3.30.56.10:FF:000002">
    <property type="entry name" value="Phenylalanine--tRNA ligase beta subunit"/>
    <property type="match status" value="1"/>
</dbReference>
<dbReference type="Pfam" id="PF03483">
    <property type="entry name" value="B3_4"/>
    <property type="match status" value="1"/>
</dbReference>
<dbReference type="SUPFAM" id="SSF55681">
    <property type="entry name" value="Class II aaRS and biotin synthetases"/>
    <property type="match status" value="1"/>
</dbReference>
<dbReference type="EC" id="6.1.1.20" evidence="15"/>
<organism evidence="20 21">
    <name type="scientific">Sterolibacterium denitrificans</name>
    <dbReference type="NCBI Taxonomy" id="157592"/>
    <lineage>
        <taxon>Bacteria</taxon>
        <taxon>Pseudomonadati</taxon>
        <taxon>Pseudomonadota</taxon>
        <taxon>Betaproteobacteria</taxon>
        <taxon>Nitrosomonadales</taxon>
        <taxon>Sterolibacteriaceae</taxon>
        <taxon>Sterolibacterium</taxon>
    </lineage>
</organism>
<comment type="cofactor">
    <cofactor evidence="15">
        <name>Mg(2+)</name>
        <dbReference type="ChEBI" id="CHEBI:18420"/>
    </cofactor>
    <text evidence="15">Binds 2 magnesium ions per tetramer.</text>
</comment>
<dbReference type="InterPro" id="IPR020825">
    <property type="entry name" value="Phe-tRNA_synthase-like_B3/B4"/>
</dbReference>
<protein>
    <recommendedName>
        <fullName evidence="15">Phenylalanine--tRNA ligase beta subunit</fullName>
        <ecNumber evidence="15">6.1.1.20</ecNumber>
    </recommendedName>
    <alternativeName>
        <fullName evidence="15">Phenylalanyl-tRNA synthetase beta subunit</fullName>
        <shortName evidence="15">PheRS</shortName>
    </alternativeName>
</protein>
<keyword evidence="6 15" id="KW-0436">Ligase</keyword>
<dbReference type="InterPro" id="IPR012340">
    <property type="entry name" value="NA-bd_OB-fold"/>
</dbReference>
<dbReference type="FunFam" id="3.30.930.10:FF:000022">
    <property type="entry name" value="Phenylalanine--tRNA ligase beta subunit"/>
    <property type="match status" value="1"/>
</dbReference>
<dbReference type="SMART" id="SM00873">
    <property type="entry name" value="B3_4"/>
    <property type="match status" value="1"/>
</dbReference>
<dbReference type="SMART" id="SM00874">
    <property type="entry name" value="B5"/>
    <property type="match status" value="1"/>
</dbReference>
<dbReference type="Pfam" id="PF03484">
    <property type="entry name" value="B5"/>
    <property type="match status" value="1"/>
</dbReference>
<keyword evidence="7 15" id="KW-0479">Metal-binding</keyword>
<dbReference type="PANTHER" id="PTHR10947:SF0">
    <property type="entry name" value="PHENYLALANINE--TRNA LIGASE BETA SUBUNIT"/>
    <property type="match status" value="1"/>
</dbReference>
<dbReference type="PANTHER" id="PTHR10947">
    <property type="entry name" value="PHENYLALANYL-TRNA SYNTHETASE BETA CHAIN AND LEUCINE-RICH REPEAT-CONTAINING PROTEIN 47"/>
    <property type="match status" value="1"/>
</dbReference>
<dbReference type="Pfam" id="PF03147">
    <property type="entry name" value="FDX-ACB"/>
    <property type="match status" value="1"/>
</dbReference>
<evidence type="ECO:0000256" key="16">
    <source>
        <dbReference type="PROSITE-ProRule" id="PRU00209"/>
    </source>
</evidence>
<evidence type="ECO:0000256" key="7">
    <source>
        <dbReference type="ARBA" id="ARBA00022723"/>
    </source>
</evidence>
<feature type="domain" description="B5" evidence="19">
    <location>
        <begin position="404"/>
        <end position="482"/>
    </location>
</feature>
<dbReference type="PROSITE" id="PS51447">
    <property type="entry name" value="FDX_ACB"/>
    <property type="match status" value="1"/>
</dbReference>
<dbReference type="InterPro" id="IPR004532">
    <property type="entry name" value="Phe-tRNA-ligase_IIc_bsu_bact"/>
</dbReference>
<dbReference type="SMART" id="SM00896">
    <property type="entry name" value="FDX-ACB"/>
    <property type="match status" value="1"/>
</dbReference>
<evidence type="ECO:0000313" key="21">
    <source>
        <dbReference type="Proteomes" id="UP000242886"/>
    </source>
</evidence>
<evidence type="ECO:0000259" key="18">
    <source>
        <dbReference type="PROSITE" id="PS51447"/>
    </source>
</evidence>
<keyword evidence="8 15" id="KW-0547">Nucleotide-binding</keyword>
<dbReference type="SUPFAM" id="SSF50249">
    <property type="entry name" value="Nucleic acid-binding proteins"/>
    <property type="match status" value="1"/>
</dbReference>
<dbReference type="RefSeq" id="WP_154716261.1">
    <property type="nucleotide sequence ID" value="NZ_LT837803.1"/>
</dbReference>
<keyword evidence="12 15" id="KW-0648">Protein biosynthesis</keyword>
<dbReference type="InterPro" id="IPR045864">
    <property type="entry name" value="aa-tRNA-synth_II/BPL/LPL"/>
</dbReference>
<evidence type="ECO:0000256" key="4">
    <source>
        <dbReference type="ARBA" id="ARBA00022490"/>
    </source>
</evidence>
<keyword evidence="4 15" id="KW-0963">Cytoplasm</keyword>
<dbReference type="PROSITE" id="PS51483">
    <property type="entry name" value="B5"/>
    <property type="match status" value="1"/>
</dbReference>
<evidence type="ECO:0000259" key="19">
    <source>
        <dbReference type="PROSITE" id="PS51483"/>
    </source>
</evidence>
<dbReference type="GO" id="GO:0000049">
    <property type="term" value="F:tRNA binding"/>
    <property type="evidence" value="ECO:0007669"/>
    <property type="project" value="UniProtKB-UniRule"/>
</dbReference>
<evidence type="ECO:0000256" key="14">
    <source>
        <dbReference type="ARBA" id="ARBA00049255"/>
    </source>
</evidence>
<reference evidence="20" key="1">
    <citation type="submission" date="2017-03" db="EMBL/GenBank/DDBJ databases">
        <authorList>
            <consortium name="AG Boll"/>
        </authorList>
    </citation>
    <scope>NUCLEOTIDE SEQUENCE [LARGE SCALE GENOMIC DNA]</scope>
    <source>
        <strain evidence="20">Chol</strain>
    </source>
</reference>
<dbReference type="InterPro" id="IPR009061">
    <property type="entry name" value="DNA-bd_dom_put_sf"/>
</dbReference>
<dbReference type="SUPFAM" id="SSF56037">
    <property type="entry name" value="PheT/TilS domain"/>
    <property type="match status" value="1"/>
</dbReference>
<dbReference type="FunFam" id="2.40.50.140:FF:000045">
    <property type="entry name" value="Phenylalanine--tRNA ligase beta subunit"/>
    <property type="match status" value="1"/>
</dbReference>
<evidence type="ECO:0000256" key="11">
    <source>
        <dbReference type="ARBA" id="ARBA00022884"/>
    </source>
</evidence>
<evidence type="ECO:0000256" key="12">
    <source>
        <dbReference type="ARBA" id="ARBA00022917"/>
    </source>
</evidence>
<dbReference type="SUPFAM" id="SSF54991">
    <property type="entry name" value="Anticodon-binding domain of PheRS"/>
    <property type="match status" value="1"/>
</dbReference>
<feature type="domain" description="TRNA-binding" evidence="17">
    <location>
        <begin position="39"/>
        <end position="148"/>
    </location>
</feature>
<dbReference type="GO" id="GO:0000287">
    <property type="term" value="F:magnesium ion binding"/>
    <property type="evidence" value="ECO:0007669"/>
    <property type="project" value="UniProtKB-UniRule"/>
</dbReference>
<evidence type="ECO:0000256" key="5">
    <source>
        <dbReference type="ARBA" id="ARBA00022555"/>
    </source>
</evidence>
<dbReference type="HAMAP" id="MF_00283">
    <property type="entry name" value="Phe_tRNA_synth_beta1"/>
    <property type="match status" value="1"/>
</dbReference>
<feature type="binding site" evidence="15">
    <location>
        <position position="466"/>
    </location>
    <ligand>
        <name>Mg(2+)</name>
        <dbReference type="ChEBI" id="CHEBI:18420"/>
        <note>shared with alpha subunit</note>
    </ligand>
</feature>
<evidence type="ECO:0000256" key="1">
    <source>
        <dbReference type="ARBA" id="ARBA00004496"/>
    </source>
</evidence>
<feature type="domain" description="FDX-ACB" evidence="18">
    <location>
        <begin position="707"/>
        <end position="800"/>
    </location>
</feature>
<name>A0A7Z7MUT8_9PROT</name>
<evidence type="ECO:0000256" key="13">
    <source>
        <dbReference type="ARBA" id="ARBA00023146"/>
    </source>
</evidence>
<dbReference type="Pfam" id="PF17759">
    <property type="entry name" value="tRNA_synthFbeta"/>
    <property type="match status" value="1"/>
</dbReference>
<keyword evidence="11 16" id="KW-0694">RNA-binding</keyword>
<comment type="similarity">
    <text evidence="2 15">Belongs to the phenylalanyl-tRNA synthetase beta subunit family. Type 1 subfamily.</text>
</comment>
<evidence type="ECO:0000256" key="10">
    <source>
        <dbReference type="ARBA" id="ARBA00022842"/>
    </source>
</evidence>
<keyword evidence="21" id="KW-1185">Reference proteome</keyword>
<proteinExistence type="inferred from homology"/>
<dbReference type="CDD" id="cd02796">
    <property type="entry name" value="tRNA_bind_bactPheRS"/>
    <property type="match status" value="1"/>
</dbReference>
<dbReference type="SUPFAM" id="SSF46955">
    <property type="entry name" value="Putative DNA-binding domain"/>
    <property type="match status" value="1"/>
</dbReference>
<dbReference type="InterPro" id="IPR005146">
    <property type="entry name" value="B3/B4_tRNA-bd"/>
</dbReference>
<dbReference type="Gene3D" id="3.30.56.10">
    <property type="match status" value="2"/>
</dbReference>
<evidence type="ECO:0000256" key="15">
    <source>
        <dbReference type="HAMAP-Rule" id="MF_00283"/>
    </source>
</evidence>